<evidence type="ECO:0000256" key="6">
    <source>
        <dbReference type="ARBA" id="ARBA00023180"/>
    </source>
</evidence>
<evidence type="ECO:0000259" key="9">
    <source>
        <dbReference type="PROSITE" id="PS51704"/>
    </source>
</evidence>
<dbReference type="OrthoDB" id="1058301at2759"/>
<feature type="compositionally biased region" description="Polar residues" evidence="7">
    <location>
        <begin position="808"/>
        <end position="821"/>
    </location>
</feature>
<accession>A0A8B8EQL8</accession>
<evidence type="ECO:0000256" key="4">
    <source>
        <dbReference type="ARBA" id="ARBA00022989"/>
    </source>
</evidence>
<dbReference type="PANTHER" id="PTHR23344">
    <property type="entry name" value="GLYCEROPHOSPHORYL DIESTER PHOSPHODIESTERASE"/>
    <property type="match status" value="1"/>
</dbReference>
<feature type="transmembrane region" description="Helical" evidence="8">
    <location>
        <begin position="192"/>
        <end position="213"/>
    </location>
</feature>
<feature type="transmembrane region" description="Helical" evidence="8">
    <location>
        <begin position="162"/>
        <end position="180"/>
    </location>
</feature>
<comment type="subcellular location">
    <subcellularLocation>
        <location evidence="1">Membrane</location>
        <topology evidence="1">Multi-pass membrane protein</topology>
    </subcellularLocation>
</comment>
<keyword evidence="10" id="KW-1185">Reference proteome</keyword>
<feature type="region of interest" description="Disordered" evidence="7">
    <location>
        <begin position="855"/>
        <end position="878"/>
    </location>
</feature>
<dbReference type="KEGG" id="cvn:111135994"/>
<feature type="compositionally biased region" description="Polar residues" evidence="7">
    <location>
        <begin position="770"/>
        <end position="802"/>
    </location>
</feature>
<dbReference type="GO" id="GO:0016020">
    <property type="term" value="C:membrane"/>
    <property type="evidence" value="ECO:0007669"/>
    <property type="project" value="UniProtKB-SubCell"/>
</dbReference>
<dbReference type="RefSeq" id="XP_022342236.1">
    <property type="nucleotide sequence ID" value="XM_022486528.1"/>
</dbReference>
<keyword evidence="6" id="KW-0325">Glycoprotein</keyword>
<feature type="domain" description="GP-PDE" evidence="9">
    <location>
        <begin position="228"/>
        <end position="483"/>
    </location>
</feature>
<feature type="compositionally biased region" description="Polar residues" evidence="7">
    <location>
        <begin position="639"/>
        <end position="764"/>
    </location>
</feature>
<dbReference type="Proteomes" id="UP000694844">
    <property type="component" value="Chromosome 5"/>
</dbReference>
<keyword evidence="5 8" id="KW-0472">Membrane</keyword>
<feature type="compositionally biased region" description="Basic residues" evidence="7">
    <location>
        <begin position="544"/>
        <end position="555"/>
    </location>
</feature>
<feature type="region of interest" description="Disordered" evidence="7">
    <location>
        <begin position="611"/>
        <end position="843"/>
    </location>
</feature>
<feature type="transmembrane region" description="Helical" evidence="8">
    <location>
        <begin position="85"/>
        <end position="114"/>
    </location>
</feature>
<feature type="compositionally biased region" description="Polar residues" evidence="7">
    <location>
        <begin position="829"/>
        <end position="842"/>
    </location>
</feature>
<dbReference type="SUPFAM" id="SSF51695">
    <property type="entry name" value="PLC-like phosphodiesterases"/>
    <property type="match status" value="1"/>
</dbReference>
<dbReference type="PROSITE" id="PS51704">
    <property type="entry name" value="GP_PDE"/>
    <property type="match status" value="1"/>
</dbReference>
<protein>
    <submittedName>
        <fullName evidence="11">Glycerophosphodiester phosphodiesterase domain-containing protein 5-like isoform X1</fullName>
    </submittedName>
</protein>
<name>A0A8B8EQL8_CRAVI</name>
<feature type="transmembrane region" description="Helical" evidence="8">
    <location>
        <begin position="126"/>
        <end position="142"/>
    </location>
</feature>
<dbReference type="PANTHER" id="PTHR23344:SF50">
    <property type="entry name" value="GP-PDE DOMAIN-CONTAINING PROTEIN"/>
    <property type="match status" value="1"/>
</dbReference>
<evidence type="ECO:0000256" key="7">
    <source>
        <dbReference type="SAM" id="MobiDB-lite"/>
    </source>
</evidence>
<evidence type="ECO:0000256" key="3">
    <source>
        <dbReference type="ARBA" id="ARBA00022801"/>
    </source>
</evidence>
<keyword evidence="3" id="KW-0378">Hydrolase</keyword>
<evidence type="ECO:0000313" key="11">
    <source>
        <dbReference type="RefSeq" id="XP_022342236.1"/>
    </source>
</evidence>
<dbReference type="AlphaFoldDB" id="A0A8B8EQL8"/>
<keyword evidence="4 8" id="KW-1133">Transmembrane helix</keyword>
<evidence type="ECO:0000256" key="5">
    <source>
        <dbReference type="ARBA" id="ARBA00023136"/>
    </source>
</evidence>
<proteinExistence type="predicted"/>
<feature type="transmembrane region" description="Helical" evidence="8">
    <location>
        <begin position="42"/>
        <end position="65"/>
    </location>
</feature>
<dbReference type="GO" id="GO:0008081">
    <property type="term" value="F:phosphoric diester hydrolase activity"/>
    <property type="evidence" value="ECO:0007669"/>
    <property type="project" value="InterPro"/>
</dbReference>
<feature type="compositionally biased region" description="Polar residues" evidence="7">
    <location>
        <begin position="616"/>
        <end position="631"/>
    </location>
</feature>
<dbReference type="GeneID" id="111135994"/>
<dbReference type="PROSITE" id="PS51257">
    <property type="entry name" value="PROKAR_LIPOPROTEIN"/>
    <property type="match status" value="1"/>
</dbReference>
<sequence length="878" mass="98913">MVSHMRLQYYRHKYCLVCMTGSLGCRWHRYKQSTRDSRKRDLIGFAFLLITFLFYVFLLYCILMMKNDFITLNWFFFDKTGKWLPIYTIFLAVVCVIFVYLFILLCLCLCHLLVGHQLYIHKVHTGLMVLFMGFCVAMVVAIEEMWSQEWAVVWLSLKIFGPYLQVGAVSLMTLMSWLIARQWFTLSSTYWQFFGLLFYLAVMTGLYIAPLFIKSPCVINIKQLPPKPKLMAHRGASAIAPENTLASFHRANEFNVQGFETDIRISLDGVPFILHDSTFLRTTNIEKVFPSLKSEDASNFNMSQIKQLNAGLWFMEEDPMSTIDDISLERQLVYSNQSIPTLTELLEYMKSSNKSLMFDIREPPEDHPYRDSIINQTIEAIQQSQVRPEYIWWLTEALETAPANFTSVAAKQYYPSDVMQNNSVSRLNVMFNVLSSDNILEYNSNNISVNIYLVNENWLFSLYWCMGVPSVTTDNCHTLSALQTPIFHLSPRNYLILWITVDIMSALLVITAFIVQRILWSGSEYSPERVAINSSASVNDHGSHKMSRSSHRQNRRQMKEKLILKDIVSDFFDEDSETHEDDYGIESNYTVQSTDGLEMARSFQRASAYSKDFQRQGITSTGSFQGTSGYQKSHDGQGVRNSFQRASGYQSEADSQGSSLSHPGTSGYQSSLDGQGVRNSFQRASGYQSEANGQGTSLSLQGTSGYQSSLDEQGARNSFQRASGYQSEANCQGTSLSLQGTSGYQSSLDEQGARNSFQRASGYQSEADGQGTSLSLQDTSGYQSSLDEQGARNSFQRASGYQSEADGQGTSLSLQDTSGYQNCPDGQKTAGSFQRASVSGYQSDVDVKEVKEIPDSFKKLPGPKSSIDGNLEISSQVP</sequence>
<dbReference type="InterPro" id="IPR030395">
    <property type="entry name" value="GP_PDE_dom"/>
</dbReference>
<dbReference type="Gene3D" id="3.20.20.190">
    <property type="entry name" value="Phosphatidylinositol (PI) phosphodiesterase"/>
    <property type="match status" value="1"/>
</dbReference>
<dbReference type="GO" id="GO:0006629">
    <property type="term" value="P:lipid metabolic process"/>
    <property type="evidence" value="ECO:0007669"/>
    <property type="project" value="InterPro"/>
</dbReference>
<gene>
    <name evidence="11" type="primary">LOC111135994</name>
</gene>
<evidence type="ECO:0000313" key="10">
    <source>
        <dbReference type="Proteomes" id="UP000694844"/>
    </source>
</evidence>
<evidence type="ECO:0000256" key="1">
    <source>
        <dbReference type="ARBA" id="ARBA00004141"/>
    </source>
</evidence>
<evidence type="ECO:0000256" key="8">
    <source>
        <dbReference type="SAM" id="Phobius"/>
    </source>
</evidence>
<keyword evidence="2 8" id="KW-0812">Transmembrane</keyword>
<dbReference type="InterPro" id="IPR017946">
    <property type="entry name" value="PLC-like_Pdiesterase_TIM-brl"/>
</dbReference>
<organism evidence="10 11">
    <name type="scientific">Crassostrea virginica</name>
    <name type="common">Eastern oyster</name>
    <dbReference type="NCBI Taxonomy" id="6565"/>
    <lineage>
        <taxon>Eukaryota</taxon>
        <taxon>Metazoa</taxon>
        <taxon>Spiralia</taxon>
        <taxon>Lophotrochozoa</taxon>
        <taxon>Mollusca</taxon>
        <taxon>Bivalvia</taxon>
        <taxon>Autobranchia</taxon>
        <taxon>Pteriomorphia</taxon>
        <taxon>Ostreida</taxon>
        <taxon>Ostreoidea</taxon>
        <taxon>Ostreidae</taxon>
        <taxon>Crassostrea</taxon>
    </lineage>
</organism>
<feature type="region of interest" description="Disordered" evidence="7">
    <location>
        <begin position="536"/>
        <end position="555"/>
    </location>
</feature>
<reference evidence="11" key="1">
    <citation type="submission" date="2025-08" db="UniProtKB">
        <authorList>
            <consortium name="RefSeq"/>
        </authorList>
    </citation>
    <scope>IDENTIFICATION</scope>
    <source>
        <tissue evidence="11">Whole sample</tissue>
    </source>
</reference>
<evidence type="ECO:0000256" key="2">
    <source>
        <dbReference type="ARBA" id="ARBA00022692"/>
    </source>
</evidence>
<dbReference type="Pfam" id="PF03009">
    <property type="entry name" value="GDPD"/>
    <property type="match status" value="1"/>
</dbReference>